<dbReference type="AlphaFoldDB" id="A0A7J6X0E9"/>
<comment type="caution">
    <text evidence="2">The sequence shown here is derived from an EMBL/GenBank/DDBJ whole genome shotgun (WGS) entry which is preliminary data.</text>
</comment>
<reference evidence="2 3" key="1">
    <citation type="submission" date="2020-06" db="EMBL/GenBank/DDBJ databases">
        <title>Transcriptomic and genomic resources for Thalictrum thalictroides and T. hernandezii: Facilitating candidate gene discovery in an emerging model plant lineage.</title>
        <authorList>
            <person name="Arias T."/>
            <person name="Riano-Pachon D.M."/>
            <person name="Di Stilio V.S."/>
        </authorList>
    </citation>
    <scope>NUCLEOTIDE SEQUENCE [LARGE SCALE GENOMIC DNA]</scope>
    <source>
        <strain evidence="3">cv. WT478/WT964</strain>
        <tissue evidence="2">Leaves</tissue>
    </source>
</reference>
<accession>A0A7J6X0E9</accession>
<name>A0A7J6X0E9_THATH</name>
<evidence type="ECO:0000313" key="2">
    <source>
        <dbReference type="EMBL" id="KAF5203209.1"/>
    </source>
</evidence>
<feature type="region of interest" description="Disordered" evidence="1">
    <location>
        <begin position="45"/>
        <end position="95"/>
    </location>
</feature>
<dbReference type="Proteomes" id="UP000554482">
    <property type="component" value="Unassembled WGS sequence"/>
</dbReference>
<feature type="compositionally biased region" description="Basic residues" evidence="1">
    <location>
        <begin position="45"/>
        <end position="55"/>
    </location>
</feature>
<keyword evidence="3" id="KW-1185">Reference proteome</keyword>
<protein>
    <submittedName>
        <fullName evidence="2">Uncharacterized protein</fullName>
    </submittedName>
</protein>
<dbReference type="EMBL" id="JABWDY010007113">
    <property type="protein sequence ID" value="KAF5203209.1"/>
    <property type="molecule type" value="Genomic_DNA"/>
</dbReference>
<gene>
    <name evidence="2" type="ORF">FRX31_007204</name>
</gene>
<organism evidence="2 3">
    <name type="scientific">Thalictrum thalictroides</name>
    <name type="common">Rue-anemone</name>
    <name type="synonym">Anemone thalictroides</name>
    <dbReference type="NCBI Taxonomy" id="46969"/>
    <lineage>
        <taxon>Eukaryota</taxon>
        <taxon>Viridiplantae</taxon>
        <taxon>Streptophyta</taxon>
        <taxon>Embryophyta</taxon>
        <taxon>Tracheophyta</taxon>
        <taxon>Spermatophyta</taxon>
        <taxon>Magnoliopsida</taxon>
        <taxon>Ranunculales</taxon>
        <taxon>Ranunculaceae</taxon>
        <taxon>Thalictroideae</taxon>
        <taxon>Thalictrum</taxon>
    </lineage>
</organism>
<sequence length="95" mass="10703">MLKPPVPSYREVLPLLQSYESRSQSYSTEYPYQTMAFLSQVDSKRKNKGKQHFTSKGRGFVQAGQQRFGNNNSVKTNNKSGFSPQNHDGARPSAC</sequence>
<dbReference type="OrthoDB" id="1726790at2759"/>
<proteinExistence type="predicted"/>
<evidence type="ECO:0000256" key="1">
    <source>
        <dbReference type="SAM" id="MobiDB-lite"/>
    </source>
</evidence>
<feature type="compositionally biased region" description="Polar residues" evidence="1">
    <location>
        <begin position="63"/>
        <end position="86"/>
    </location>
</feature>
<evidence type="ECO:0000313" key="3">
    <source>
        <dbReference type="Proteomes" id="UP000554482"/>
    </source>
</evidence>